<proteinExistence type="predicted"/>
<organism evidence="3 4">
    <name type="scientific">Rhodofomes roseus</name>
    <dbReference type="NCBI Taxonomy" id="34475"/>
    <lineage>
        <taxon>Eukaryota</taxon>
        <taxon>Fungi</taxon>
        <taxon>Dikarya</taxon>
        <taxon>Basidiomycota</taxon>
        <taxon>Agaricomycotina</taxon>
        <taxon>Agaricomycetes</taxon>
        <taxon>Polyporales</taxon>
        <taxon>Rhodofomes</taxon>
    </lineage>
</organism>
<feature type="region of interest" description="Disordered" evidence="1">
    <location>
        <begin position="34"/>
        <end position="91"/>
    </location>
</feature>
<evidence type="ECO:0000256" key="2">
    <source>
        <dbReference type="SAM" id="SignalP"/>
    </source>
</evidence>
<gene>
    <name evidence="3" type="ORF">C8Q71DRAFT_728331</name>
</gene>
<reference evidence="3 4" key="1">
    <citation type="journal article" date="2021" name="Environ. Microbiol.">
        <title>Gene family expansions and transcriptome signatures uncover fungal adaptations to wood decay.</title>
        <authorList>
            <person name="Hage H."/>
            <person name="Miyauchi S."/>
            <person name="Viragh M."/>
            <person name="Drula E."/>
            <person name="Min B."/>
            <person name="Chaduli D."/>
            <person name="Navarro D."/>
            <person name="Favel A."/>
            <person name="Norest M."/>
            <person name="Lesage-Meessen L."/>
            <person name="Balint B."/>
            <person name="Merenyi Z."/>
            <person name="de Eugenio L."/>
            <person name="Morin E."/>
            <person name="Martinez A.T."/>
            <person name="Baldrian P."/>
            <person name="Stursova M."/>
            <person name="Martinez M.J."/>
            <person name="Novotny C."/>
            <person name="Magnuson J.K."/>
            <person name="Spatafora J.W."/>
            <person name="Maurice S."/>
            <person name="Pangilinan J."/>
            <person name="Andreopoulos W."/>
            <person name="LaButti K."/>
            <person name="Hundley H."/>
            <person name="Na H."/>
            <person name="Kuo A."/>
            <person name="Barry K."/>
            <person name="Lipzen A."/>
            <person name="Henrissat B."/>
            <person name="Riley R."/>
            <person name="Ahrendt S."/>
            <person name="Nagy L.G."/>
            <person name="Grigoriev I.V."/>
            <person name="Martin F."/>
            <person name="Rosso M.N."/>
        </authorList>
    </citation>
    <scope>NUCLEOTIDE SEQUENCE [LARGE SCALE GENOMIC DNA]</scope>
    <source>
        <strain evidence="3 4">CIRM-BRFM 1785</strain>
    </source>
</reference>
<feature type="signal peptide" evidence="2">
    <location>
        <begin position="1"/>
        <end position="15"/>
    </location>
</feature>
<dbReference type="GeneID" id="72002679"/>
<evidence type="ECO:0000313" key="4">
    <source>
        <dbReference type="Proteomes" id="UP000814176"/>
    </source>
</evidence>
<dbReference type="EMBL" id="JADCUA010000044">
    <property type="protein sequence ID" value="KAH9829008.1"/>
    <property type="molecule type" value="Genomic_DNA"/>
</dbReference>
<dbReference type="RefSeq" id="XP_047772540.1">
    <property type="nucleotide sequence ID" value="XM_047921947.1"/>
</dbReference>
<keyword evidence="4" id="KW-1185">Reference proteome</keyword>
<name>A0ABQ8JY78_9APHY</name>
<protein>
    <submittedName>
        <fullName evidence="3">Uncharacterized protein</fullName>
    </submittedName>
</protein>
<dbReference type="Proteomes" id="UP000814176">
    <property type="component" value="Unassembled WGS sequence"/>
</dbReference>
<feature type="chain" id="PRO_5047208446" evidence="2">
    <location>
        <begin position="16"/>
        <end position="363"/>
    </location>
</feature>
<accession>A0ABQ8JY78</accession>
<evidence type="ECO:0000256" key="1">
    <source>
        <dbReference type="SAM" id="MobiDB-lite"/>
    </source>
</evidence>
<keyword evidence="2" id="KW-0732">Signal</keyword>
<sequence length="363" mass="38576">MCSMFSPALLQALLAAPSHVAPLTAPLAPPSRLMAAPPPPAPMHPSAAPLAPSPFADTSQCIPSSAASASAHQRSAPRPAAGPSMPAQLSAHPIDRAPVLTRTMASLYIRKKYTTGHVQDGRSVTSQHTSEQWPSGGSRCQLARARHVGSCSPSSSSRHPCVGTWSAGCCASGARGHAKRGRPSWYLPGKIAQMRITGAGCSVRHLSMPVVTEMQGERDEWVVLHGQASVAAHCACVSEARPTTANDDTVGMRSYAGCVPSLAFMLAIAYGARPVSCCCQVVMPHDVRDKPQRTHFVQVKAVDARELVRNPRSRHVEEDEDAKYSATHRYISPEYQKEGLGNGTGGQDRGWSLMGAYSDQVDS</sequence>
<feature type="compositionally biased region" description="Low complexity" evidence="1">
    <location>
        <begin position="63"/>
        <end position="81"/>
    </location>
</feature>
<feature type="compositionally biased region" description="Low complexity" evidence="1">
    <location>
        <begin position="44"/>
        <end position="54"/>
    </location>
</feature>
<feature type="compositionally biased region" description="Polar residues" evidence="1">
    <location>
        <begin position="122"/>
        <end position="135"/>
    </location>
</feature>
<evidence type="ECO:0000313" key="3">
    <source>
        <dbReference type="EMBL" id="KAH9829008.1"/>
    </source>
</evidence>
<comment type="caution">
    <text evidence="3">The sequence shown here is derived from an EMBL/GenBank/DDBJ whole genome shotgun (WGS) entry which is preliminary data.</text>
</comment>
<feature type="region of interest" description="Disordered" evidence="1">
    <location>
        <begin position="119"/>
        <end position="138"/>
    </location>
</feature>